<dbReference type="Gene3D" id="1.25.40.990">
    <property type="match status" value="1"/>
</dbReference>
<evidence type="ECO:0000313" key="2">
    <source>
        <dbReference type="Proteomes" id="UP000016927"/>
    </source>
</evidence>
<evidence type="ECO:0000313" key="1">
    <source>
        <dbReference type="EMBL" id="EOB13620.1"/>
    </source>
</evidence>
<dbReference type="VEuPathDB" id="MicrosporidiaDB:NBO_64g0002"/>
<dbReference type="HOGENOM" id="CLU_1669895_0_0_1"/>
<dbReference type="EMBL" id="KB908972">
    <property type="protein sequence ID" value="EOB13620.1"/>
    <property type="molecule type" value="Genomic_DNA"/>
</dbReference>
<sequence length="158" mass="18510">MSPMSEAKIKSLEKICLENIKSFSYDEFELNFNLYSTFKGKSSYLKAYMLLLLLSQNRQIDYYKLVESISYEELEDENIKMVLFIERCTNTGNLGKLESMKKESRFSEFKEMIGKIIELNRTYSESLTKKTVENHIPQSQTEHHIKTALHISLNSHGF</sequence>
<protein>
    <submittedName>
        <fullName evidence="1">Uncharacterized protein</fullName>
    </submittedName>
</protein>
<dbReference type="Proteomes" id="UP000016927">
    <property type="component" value="Unassembled WGS sequence"/>
</dbReference>
<name>R0MHJ3_NOSB1</name>
<dbReference type="OrthoDB" id="2188750at2759"/>
<dbReference type="AlphaFoldDB" id="R0MHJ3"/>
<proteinExistence type="predicted"/>
<gene>
    <name evidence="1" type="ORF">NBO_64g0002</name>
</gene>
<keyword evidence="2" id="KW-1185">Reference proteome</keyword>
<organism evidence="1 2">
    <name type="scientific">Nosema bombycis (strain CQ1 / CVCC 102059)</name>
    <name type="common">Microsporidian parasite</name>
    <name type="synonym">Pebrine of silkworm</name>
    <dbReference type="NCBI Taxonomy" id="578461"/>
    <lineage>
        <taxon>Eukaryota</taxon>
        <taxon>Fungi</taxon>
        <taxon>Fungi incertae sedis</taxon>
        <taxon>Microsporidia</taxon>
        <taxon>Nosematidae</taxon>
        <taxon>Nosema</taxon>
    </lineage>
</organism>
<dbReference type="OMA" id="FIERCTN"/>
<reference evidence="1 2" key="1">
    <citation type="journal article" date="2013" name="BMC Genomics">
        <title>Comparative genomics of parasitic silkworm microsporidia reveal an association between genome expansion and host adaptation.</title>
        <authorList>
            <person name="Pan G."/>
            <person name="Xu J."/>
            <person name="Li T."/>
            <person name="Xia Q."/>
            <person name="Liu S.L."/>
            <person name="Zhang G."/>
            <person name="Li S."/>
            <person name="Li C."/>
            <person name="Liu H."/>
            <person name="Yang L."/>
            <person name="Liu T."/>
            <person name="Zhang X."/>
            <person name="Wu Z."/>
            <person name="Fan W."/>
            <person name="Dang X."/>
            <person name="Xiang H."/>
            <person name="Tao M."/>
            <person name="Li Y."/>
            <person name="Hu J."/>
            <person name="Li Z."/>
            <person name="Lin L."/>
            <person name="Luo J."/>
            <person name="Geng L."/>
            <person name="Wang L."/>
            <person name="Long M."/>
            <person name="Wan Y."/>
            <person name="He N."/>
            <person name="Zhang Z."/>
            <person name="Lu C."/>
            <person name="Keeling P.J."/>
            <person name="Wang J."/>
            <person name="Xiang Z."/>
            <person name="Zhou Z."/>
        </authorList>
    </citation>
    <scope>NUCLEOTIDE SEQUENCE [LARGE SCALE GENOMIC DNA]</scope>
    <source>
        <strain evidence="2">CQ1 / CVCC 102059</strain>
    </source>
</reference>
<accession>R0MHJ3</accession>